<dbReference type="PANTHER" id="PTHR10505:SF3">
    <property type="entry name" value="CALCITONIN GENE-RELATED PEPTIDE 2"/>
    <property type="match status" value="1"/>
</dbReference>
<sequence length="236" mass="25676">MVPLPSRPVRRQRAMTQSEPGRSWPLWIGRAGSPGSPSHCHWNKSRELRGEDAHSRRCVHPGGQAARALLQLGSPARSPAERKVVLDFSVPEKTGAMGEQVCSRRGIMGFGKPSSFLAFSILVLCQAGSLQAQPLRSSLESLPDPAALSEKEGRLLLAALVKAYVQRKTNELEQEQEQEMEGSSLIAQKRSCNTATCVTHRLAGLLSRSGGVVKSNFVPTDVGSEAFGRRRRDLQA</sequence>
<evidence type="ECO:0000256" key="1">
    <source>
        <dbReference type="ARBA" id="ARBA00009222"/>
    </source>
</evidence>
<dbReference type="GO" id="GO:0031716">
    <property type="term" value="F:calcitonin receptor binding"/>
    <property type="evidence" value="ECO:0000318"/>
    <property type="project" value="GO_Central"/>
</dbReference>
<dbReference type="Gene3D" id="6.10.250.2190">
    <property type="match status" value="1"/>
</dbReference>
<evidence type="ECO:0000256" key="4">
    <source>
        <dbReference type="SAM" id="MobiDB-lite"/>
    </source>
</evidence>
<name>A0A452GEM1_HORSE</name>
<evidence type="ECO:0000256" key="2">
    <source>
        <dbReference type="ARBA" id="ARBA00023157"/>
    </source>
</evidence>
<dbReference type="PANTHER" id="PTHR10505">
    <property type="entry name" value="CALCITONIN-RELATED"/>
    <property type="match status" value="1"/>
</dbReference>
<dbReference type="InterPro" id="IPR001693">
    <property type="entry name" value="Calcitonin_peptide-like"/>
</dbReference>
<dbReference type="InterPro" id="IPR021117">
    <property type="entry name" value="Calcitonin-like"/>
</dbReference>
<reference evidence="6" key="3">
    <citation type="submission" date="2025-09" db="UniProtKB">
        <authorList>
            <consortium name="Ensembl"/>
        </authorList>
    </citation>
    <scope>IDENTIFICATION</scope>
    <source>
        <strain evidence="6">Thoroughbred</strain>
    </source>
</reference>
<dbReference type="Bgee" id="ENSECAG00000008818">
    <property type="expression patterns" value="Expressed in zone of skin and 7 other cell types or tissues"/>
</dbReference>
<evidence type="ECO:0000313" key="6">
    <source>
        <dbReference type="Ensembl" id="ENSECAP00000006841.3"/>
    </source>
</evidence>
<comment type="similarity">
    <text evidence="1">Belongs to the calcitonin family.</text>
</comment>
<keyword evidence="2 3" id="KW-1015">Disulfide bond</keyword>
<evidence type="ECO:0000259" key="5">
    <source>
        <dbReference type="SMART" id="SM00113"/>
    </source>
</evidence>
<feature type="region of interest" description="Disordered" evidence="4">
    <location>
        <begin position="1"/>
        <end position="24"/>
    </location>
</feature>
<proteinExistence type="inferred from homology"/>
<dbReference type="Pfam" id="PF00214">
    <property type="entry name" value="Calc_CGRP_IAPP"/>
    <property type="match status" value="1"/>
</dbReference>
<protein>
    <recommendedName>
        <fullName evidence="5">Calcitonin peptide-like domain-containing protein</fullName>
    </recommendedName>
</protein>
<dbReference type="GO" id="GO:0005615">
    <property type="term" value="C:extracellular space"/>
    <property type="evidence" value="ECO:0000318"/>
    <property type="project" value="GO_Central"/>
</dbReference>
<dbReference type="GO" id="GO:0051480">
    <property type="term" value="P:regulation of cytosolic calcium ion concentration"/>
    <property type="evidence" value="ECO:0000318"/>
    <property type="project" value="GO_Central"/>
</dbReference>
<dbReference type="GO" id="GO:0005179">
    <property type="term" value="F:hormone activity"/>
    <property type="evidence" value="ECO:0007669"/>
    <property type="project" value="InterPro"/>
</dbReference>
<organism evidence="6 7">
    <name type="scientific">Equus caballus</name>
    <name type="common">Horse</name>
    <dbReference type="NCBI Taxonomy" id="9796"/>
    <lineage>
        <taxon>Eukaryota</taxon>
        <taxon>Metazoa</taxon>
        <taxon>Chordata</taxon>
        <taxon>Craniata</taxon>
        <taxon>Vertebrata</taxon>
        <taxon>Euteleostomi</taxon>
        <taxon>Mammalia</taxon>
        <taxon>Eutheria</taxon>
        <taxon>Laurasiatheria</taxon>
        <taxon>Perissodactyla</taxon>
        <taxon>Equidae</taxon>
        <taxon>Equus</taxon>
    </lineage>
</organism>
<dbReference type="PRINTS" id="PR00817">
    <property type="entry name" value="CALCITONINB"/>
</dbReference>
<dbReference type="Ensembl" id="ENSECAT00000009052.4">
    <property type="protein sequence ID" value="ENSECAP00000006841.3"/>
    <property type="gene ID" value="ENSECAG00000008818.4"/>
</dbReference>
<dbReference type="GO" id="GO:0007189">
    <property type="term" value="P:adenylate cyclase-activating G protein-coupled receptor signaling pathway"/>
    <property type="evidence" value="ECO:0000318"/>
    <property type="project" value="GO_Central"/>
</dbReference>
<keyword evidence="7" id="KW-1185">Reference proteome</keyword>
<dbReference type="GeneTree" id="ENSGT00940000156267"/>
<feature type="domain" description="Calcitonin peptide-like" evidence="5">
    <location>
        <begin position="189"/>
        <end position="231"/>
    </location>
</feature>
<dbReference type="SMART" id="SM00113">
    <property type="entry name" value="CALCITONIN"/>
    <property type="match status" value="1"/>
</dbReference>
<dbReference type="InterPro" id="IPR015476">
    <property type="entry name" value="Calcitonin_gene-rel_peptide"/>
</dbReference>
<dbReference type="InterPro" id="IPR021116">
    <property type="entry name" value="Calcitonin/adrenomedullin"/>
</dbReference>
<reference evidence="6 7" key="1">
    <citation type="journal article" date="2009" name="Science">
        <title>Genome sequence, comparative analysis, and population genetics of the domestic horse.</title>
        <authorList>
            <consortium name="Broad Institute Genome Sequencing Platform"/>
            <consortium name="Broad Institute Whole Genome Assembly Team"/>
            <person name="Wade C.M."/>
            <person name="Giulotto E."/>
            <person name="Sigurdsson S."/>
            <person name="Zoli M."/>
            <person name="Gnerre S."/>
            <person name="Imsland F."/>
            <person name="Lear T.L."/>
            <person name="Adelson D.L."/>
            <person name="Bailey E."/>
            <person name="Bellone R.R."/>
            <person name="Bloecker H."/>
            <person name="Distl O."/>
            <person name="Edgar R.C."/>
            <person name="Garber M."/>
            <person name="Leeb T."/>
            <person name="Mauceli E."/>
            <person name="MacLeod J.N."/>
            <person name="Penedo M.C.T."/>
            <person name="Raison J.M."/>
            <person name="Sharpe T."/>
            <person name="Vogel J."/>
            <person name="Andersson L."/>
            <person name="Antczak D.F."/>
            <person name="Biagi T."/>
            <person name="Binns M.M."/>
            <person name="Chowdhary B.P."/>
            <person name="Coleman S.J."/>
            <person name="Della Valle G."/>
            <person name="Fryc S."/>
            <person name="Guerin G."/>
            <person name="Hasegawa T."/>
            <person name="Hill E.W."/>
            <person name="Jurka J."/>
            <person name="Kiialainen A."/>
            <person name="Lindgren G."/>
            <person name="Liu J."/>
            <person name="Magnani E."/>
            <person name="Mickelson J.R."/>
            <person name="Murray J."/>
            <person name="Nergadze S.G."/>
            <person name="Onofrio R."/>
            <person name="Pedroni S."/>
            <person name="Piras M.F."/>
            <person name="Raudsepp T."/>
            <person name="Rocchi M."/>
            <person name="Roeed K.H."/>
            <person name="Ryder O.A."/>
            <person name="Searle S."/>
            <person name="Skow L."/>
            <person name="Swinburne J.E."/>
            <person name="Syvaenen A.C."/>
            <person name="Tozaki T."/>
            <person name="Valberg S.J."/>
            <person name="Vaudin M."/>
            <person name="White J.R."/>
            <person name="Zody M.C."/>
            <person name="Lander E.S."/>
            <person name="Lindblad-Toh K."/>
        </authorList>
    </citation>
    <scope>NUCLEOTIDE SEQUENCE [LARGE SCALE GENOMIC DNA]</scope>
    <source>
        <strain evidence="6 7">Thoroughbred</strain>
    </source>
</reference>
<dbReference type="PROSITE" id="PS00258">
    <property type="entry name" value="CALCITONIN"/>
    <property type="match status" value="1"/>
</dbReference>
<dbReference type="InterPro" id="IPR018360">
    <property type="entry name" value="Calcitonin_CS"/>
</dbReference>
<evidence type="ECO:0000313" key="7">
    <source>
        <dbReference type="Proteomes" id="UP000002281"/>
    </source>
</evidence>
<dbReference type="Proteomes" id="UP000002281">
    <property type="component" value="Chromosome 7"/>
</dbReference>
<evidence type="ECO:0000256" key="3">
    <source>
        <dbReference type="PIRSR" id="PIRSR621116-50"/>
    </source>
</evidence>
<accession>A0A452GEM1</accession>
<reference evidence="6" key="2">
    <citation type="submission" date="2025-08" db="UniProtKB">
        <authorList>
            <consortium name="Ensembl"/>
        </authorList>
    </citation>
    <scope>IDENTIFICATION</scope>
    <source>
        <strain evidence="6">Thoroughbred</strain>
    </source>
</reference>
<dbReference type="AlphaFoldDB" id="A0A452GEM1"/>
<feature type="disulfide bond" evidence="3">
    <location>
        <begin position="192"/>
        <end position="197"/>
    </location>
</feature>